<proteinExistence type="predicted"/>
<feature type="compositionally biased region" description="Low complexity" evidence="2">
    <location>
        <begin position="17"/>
        <end position="29"/>
    </location>
</feature>
<dbReference type="InterPro" id="IPR006597">
    <property type="entry name" value="Sel1-like"/>
</dbReference>
<feature type="compositionally biased region" description="Low complexity" evidence="2">
    <location>
        <begin position="44"/>
        <end position="53"/>
    </location>
</feature>
<gene>
    <name evidence="3" type="ORF">HPULCUR_005326</name>
</gene>
<feature type="region of interest" description="Disordered" evidence="2">
    <location>
        <begin position="442"/>
        <end position="465"/>
    </location>
</feature>
<dbReference type="EMBL" id="BAABUJ010000014">
    <property type="protein sequence ID" value="GAA5799905.1"/>
    <property type="molecule type" value="Genomic_DNA"/>
</dbReference>
<comment type="caution">
    <text evidence="3">The sequence shown here is derived from an EMBL/GenBank/DDBJ whole genome shotgun (WGS) entry which is preliminary data.</text>
</comment>
<keyword evidence="4" id="KW-1185">Reference proteome</keyword>
<dbReference type="InterPro" id="IPR051726">
    <property type="entry name" value="Chitin_Synth_Reg"/>
</dbReference>
<accession>A0ABP9XYR3</accession>
<dbReference type="Pfam" id="PF08238">
    <property type="entry name" value="Sel1"/>
    <property type="match status" value="7"/>
</dbReference>
<sequence length="465" mass="51782">MTTLPVSNVEQQRFYNVSNQSSNSSVSSSAPPPPIPPHRIMIHSPTTSTPSTPSLVAPYYPIGEKPEDSDYLPDSSVAVAIQAGQNRMQRLTGPTDPEFPIITVENINKLRQEATKSQDQFFFARYLLNAVKHLNPQDPTRSIQLKQNLTNEALKIIKKLASYKNGFVDAKFFLANCYGGGLYDLKADLDKAFSLYLQGSKQSHPESTYRVAVCYELGLGTKRNYRYAMQFYRKAANLSDPSAMYKLGLILLNGLLSQSKNPREAIAWFLKATQFASEQHPQSLHELGLAYELPDNSIPSVIHDLKYARELFTQAAQFGYAPSQVKLGLAYENGYLNCPIDPKRSIAWYSRAAEQNDPNAELALSAWYLTGAPGVLNQTDQEAYLWARKAADKDLAKAEYAVGYYTEIGVGVIPNLEEATQWYRVASKHGDLKATSRLQTLSQALGTRPTRDNNGKPKDTDCTIM</sequence>
<name>A0ABP9XYR3_9FUNG</name>
<dbReference type="Gene3D" id="1.25.40.10">
    <property type="entry name" value="Tetratricopeptide repeat domain"/>
    <property type="match status" value="2"/>
</dbReference>
<dbReference type="Proteomes" id="UP001476247">
    <property type="component" value="Unassembled WGS sequence"/>
</dbReference>
<evidence type="ECO:0000256" key="2">
    <source>
        <dbReference type="SAM" id="MobiDB-lite"/>
    </source>
</evidence>
<dbReference type="PANTHER" id="PTHR46430">
    <property type="entry name" value="PROTEIN SKT5-RELATED"/>
    <property type="match status" value="1"/>
</dbReference>
<dbReference type="SUPFAM" id="SSF81901">
    <property type="entry name" value="HCP-like"/>
    <property type="match status" value="1"/>
</dbReference>
<feature type="compositionally biased region" description="Basic and acidic residues" evidence="2">
    <location>
        <begin position="449"/>
        <end position="465"/>
    </location>
</feature>
<dbReference type="SMART" id="SM00671">
    <property type="entry name" value="SEL1"/>
    <property type="match status" value="7"/>
</dbReference>
<evidence type="ECO:0008006" key="5">
    <source>
        <dbReference type="Google" id="ProtNLM"/>
    </source>
</evidence>
<keyword evidence="1" id="KW-0677">Repeat</keyword>
<dbReference type="InterPro" id="IPR011990">
    <property type="entry name" value="TPR-like_helical_dom_sf"/>
</dbReference>
<reference evidence="3 4" key="1">
    <citation type="submission" date="2024-04" db="EMBL/GenBank/DDBJ databases">
        <title>genome sequences of Mucor flavus KT1a and Helicostylum pulchrum KT1b strains isolation_sourced from the surface of a dry-aged beef.</title>
        <authorList>
            <person name="Toyotome T."/>
            <person name="Hosono M."/>
            <person name="Torimaru M."/>
            <person name="Fukuda K."/>
            <person name="Mikami N."/>
        </authorList>
    </citation>
    <scope>NUCLEOTIDE SEQUENCE [LARGE SCALE GENOMIC DNA]</scope>
    <source>
        <strain evidence="3 4">KT1b</strain>
    </source>
</reference>
<evidence type="ECO:0000256" key="1">
    <source>
        <dbReference type="ARBA" id="ARBA00022737"/>
    </source>
</evidence>
<protein>
    <recommendedName>
        <fullName evidence="5">Beta-lactamase</fullName>
    </recommendedName>
</protein>
<organism evidence="3 4">
    <name type="scientific">Helicostylum pulchrum</name>
    <dbReference type="NCBI Taxonomy" id="562976"/>
    <lineage>
        <taxon>Eukaryota</taxon>
        <taxon>Fungi</taxon>
        <taxon>Fungi incertae sedis</taxon>
        <taxon>Mucoromycota</taxon>
        <taxon>Mucoromycotina</taxon>
        <taxon>Mucoromycetes</taxon>
        <taxon>Mucorales</taxon>
        <taxon>Mucorineae</taxon>
        <taxon>Mucoraceae</taxon>
        <taxon>Helicostylum</taxon>
    </lineage>
</organism>
<evidence type="ECO:0000313" key="3">
    <source>
        <dbReference type="EMBL" id="GAA5799905.1"/>
    </source>
</evidence>
<feature type="region of interest" description="Disordered" evidence="2">
    <location>
        <begin position="17"/>
        <end position="53"/>
    </location>
</feature>
<evidence type="ECO:0000313" key="4">
    <source>
        <dbReference type="Proteomes" id="UP001476247"/>
    </source>
</evidence>